<dbReference type="AlphaFoldDB" id="A0A1Y1UR20"/>
<evidence type="ECO:0000313" key="2">
    <source>
        <dbReference type="EMBL" id="ORX40402.1"/>
    </source>
</evidence>
<name>A0A1Y1UR20_9FUNG</name>
<evidence type="ECO:0008006" key="4">
    <source>
        <dbReference type="Google" id="ProtNLM"/>
    </source>
</evidence>
<gene>
    <name evidence="2" type="ORF">BCR36DRAFT_588167</name>
</gene>
<dbReference type="Proteomes" id="UP000193719">
    <property type="component" value="Unassembled WGS sequence"/>
</dbReference>
<proteinExistence type="predicted"/>
<feature type="signal peptide" evidence="1">
    <location>
        <begin position="1"/>
        <end position="19"/>
    </location>
</feature>
<evidence type="ECO:0000313" key="3">
    <source>
        <dbReference type="Proteomes" id="UP000193719"/>
    </source>
</evidence>
<protein>
    <recommendedName>
        <fullName evidence="4">Transglutaminase-like domain-containing protein</fullName>
    </recommendedName>
</protein>
<organism evidence="2 3">
    <name type="scientific">Piromyces finnis</name>
    <dbReference type="NCBI Taxonomy" id="1754191"/>
    <lineage>
        <taxon>Eukaryota</taxon>
        <taxon>Fungi</taxon>
        <taxon>Fungi incertae sedis</taxon>
        <taxon>Chytridiomycota</taxon>
        <taxon>Chytridiomycota incertae sedis</taxon>
        <taxon>Neocallimastigomycetes</taxon>
        <taxon>Neocallimastigales</taxon>
        <taxon>Neocallimastigaceae</taxon>
        <taxon>Piromyces</taxon>
    </lineage>
</organism>
<keyword evidence="3" id="KW-1185">Reference proteome</keyword>
<accession>A0A1Y1UR20</accession>
<sequence>MKLFSLFSFALLSVSAVLSIPINFSDGVFRYWLSDDNMKATITGVVNEKRTSFSVNPYVVYNGKRYYVNQIGTAAFSHSDARTIVVNEKDAYTNDRFIESINISPSAFYNAKNLRSLQLDTDKVTADAGAFDGLNTYINFSGKGVPNLVNDYAKKLLNQWNLPIGKDYTNATPYDFNKDLFNLAVKVKENFGVNDKVAYKDNVAVVLALKSGSTNGIARAFRILARNMGYQYNDVHVGGDNGYYSWNYVYTRFNTKTNKKWYNVDIINTSFSKNSSYRTIYKTSDEQSKVIESKYSSGTKYPDPRNWIIYINEYNYSGETYATENFYSWLVRNRAGVQA</sequence>
<comment type="caution">
    <text evidence="2">The sequence shown here is derived from an EMBL/GenBank/DDBJ whole genome shotgun (WGS) entry which is preliminary data.</text>
</comment>
<reference evidence="2 3" key="2">
    <citation type="submission" date="2016-08" db="EMBL/GenBank/DDBJ databases">
        <title>Pervasive Adenine N6-methylation of Active Genes in Fungi.</title>
        <authorList>
            <consortium name="DOE Joint Genome Institute"/>
            <person name="Mondo S.J."/>
            <person name="Dannebaum R.O."/>
            <person name="Kuo R.C."/>
            <person name="Labutti K."/>
            <person name="Haridas S."/>
            <person name="Kuo A."/>
            <person name="Salamov A."/>
            <person name="Ahrendt S.R."/>
            <person name="Lipzen A."/>
            <person name="Sullivan W."/>
            <person name="Andreopoulos W.B."/>
            <person name="Clum A."/>
            <person name="Lindquist E."/>
            <person name="Daum C."/>
            <person name="Ramamoorthy G.K."/>
            <person name="Gryganskyi A."/>
            <person name="Culley D."/>
            <person name="Magnuson J.K."/>
            <person name="James T.Y."/>
            <person name="O'Malley M.A."/>
            <person name="Stajich J.E."/>
            <person name="Spatafora J.W."/>
            <person name="Visel A."/>
            <person name="Grigoriev I.V."/>
        </authorList>
    </citation>
    <scope>NUCLEOTIDE SEQUENCE [LARGE SCALE GENOMIC DNA]</scope>
    <source>
        <strain evidence="3">finn</strain>
    </source>
</reference>
<keyword evidence="1" id="KW-0732">Signal</keyword>
<feature type="chain" id="PRO_5012621078" description="Transglutaminase-like domain-containing protein" evidence="1">
    <location>
        <begin position="20"/>
        <end position="339"/>
    </location>
</feature>
<dbReference type="InterPro" id="IPR032675">
    <property type="entry name" value="LRR_dom_sf"/>
</dbReference>
<dbReference type="OrthoDB" id="10465182at2759"/>
<reference evidence="2 3" key="1">
    <citation type="submission" date="2016-08" db="EMBL/GenBank/DDBJ databases">
        <title>Genomes of anaerobic fungi encode conserved fungal cellulosomes for biomass hydrolysis.</title>
        <authorList>
            <consortium name="DOE Joint Genome Institute"/>
            <person name="Haitjema C.H."/>
            <person name="Gilmore S.P."/>
            <person name="Henske J.K."/>
            <person name="Solomon K.V."/>
            <person name="De Groot R."/>
            <person name="Kuo A."/>
            <person name="Mondo S.J."/>
            <person name="Salamov A.A."/>
            <person name="Labutti K."/>
            <person name="Zhao Z."/>
            <person name="Chiniquy J."/>
            <person name="Barry K."/>
            <person name="Brewer H.M."/>
            <person name="Purvine S.O."/>
            <person name="Wright A.T."/>
            <person name="Boxma B."/>
            <person name="Van Alen T."/>
            <person name="Hackstein J.H."/>
            <person name="Baker S.E."/>
            <person name="Grigoriev I.V."/>
            <person name="O'Malley M.A."/>
        </authorList>
    </citation>
    <scope>NUCLEOTIDE SEQUENCE [LARGE SCALE GENOMIC DNA]</scope>
    <source>
        <strain evidence="3">finn</strain>
    </source>
</reference>
<evidence type="ECO:0000256" key="1">
    <source>
        <dbReference type="SAM" id="SignalP"/>
    </source>
</evidence>
<dbReference type="EMBL" id="MCFH01000095">
    <property type="protein sequence ID" value="ORX40402.1"/>
    <property type="molecule type" value="Genomic_DNA"/>
</dbReference>
<dbReference type="Gene3D" id="3.80.10.10">
    <property type="entry name" value="Ribonuclease Inhibitor"/>
    <property type="match status" value="1"/>
</dbReference>